<reference evidence="3 4" key="1">
    <citation type="journal article" date="2017" name="Nat. Ecol. Evol.">
        <title>Scallop genome provides insights into evolution of bilaterian karyotype and development.</title>
        <authorList>
            <person name="Wang S."/>
            <person name="Zhang J."/>
            <person name="Jiao W."/>
            <person name="Li J."/>
            <person name="Xun X."/>
            <person name="Sun Y."/>
            <person name="Guo X."/>
            <person name="Huan P."/>
            <person name="Dong B."/>
            <person name="Zhang L."/>
            <person name="Hu X."/>
            <person name="Sun X."/>
            <person name="Wang J."/>
            <person name="Zhao C."/>
            <person name="Wang Y."/>
            <person name="Wang D."/>
            <person name="Huang X."/>
            <person name="Wang R."/>
            <person name="Lv J."/>
            <person name="Li Y."/>
            <person name="Zhang Z."/>
            <person name="Liu B."/>
            <person name="Lu W."/>
            <person name="Hui Y."/>
            <person name="Liang J."/>
            <person name="Zhou Z."/>
            <person name="Hou R."/>
            <person name="Li X."/>
            <person name="Liu Y."/>
            <person name="Li H."/>
            <person name="Ning X."/>
            <person name="Lin Y."/>
            <person name="Zhao L."/>
            <person name="Xing Q."/>
            <person name="Dou J."/>
            <person name="Li Y."/>
            <person name="Mao J."/>
            <person name="Guo H."/>
            <person name="Dou H."/>
            <person name="Li T."/>
            <person name="Mu C."/>
            <person name="Jiang W."/>
            <person name="Fu Q."/>
            <person name="Fu X."/>
            <person name="Miao Y."/>
            <person name="Liu J."/>
            <person name="Yu Q."/>
            <person name="Li R."/>
            <person name="Liao H."/>
            <person name="Li X."/>
            <person name="Kong Y."/>
            <person name="Jiang Z."/>
            <person name="Chourrout D."/>
            <person name="Li R."/>
            <person name="Bao Z."/>
        </authorList>
    </citation>
    <scope>NUCLEOTIDE SEQUENCE [LARGE SCALE GENOMIC DNA]</scope>
    <source>
        <strain evidence="3 4">PY_sf001</strain>
    </source>
</reference>
<comment type="caution">
    <text evidence="3">The sequence shown here is derived from an EMBL/GenBank/DDBJ whole genome shotgun (WGS) entry which is preliminary data.</text>
</comment>
<keyword evidence="4" id="KW-1185">Reference proteome</keyword>
<dbReference type="EMBL" id="NEDP02000241">
    <property type="protein sequence ID" value="OWF56231.1"/>
    <property type="molecule type" value="Genomic_DNA"/>
</dbReference>
<dbReference type="OrthoDB" id="2150145at2759"/>
<dbReference type="AlphaFoldDB" id="A0A210R5S0"/>
<organism evidence="3 4">
    <name type="scientific">Mizuhopecten yessoensis</name>
    <name type="common">Japanese scallop</name>
    <name type="synonym">Patinopecten yessoensis</name>
    <dbReference type="NCBI Taxonomy" id="6573"/>
    <lineage>
        <taxon>Eukaryota</taxon>
        <taxon>Metazoa</taxon>
        <taxon>Spiralia</taxon>
        <taxon>Lophotrochozoa</taxon>
        <taxon>Mollusca</taxon>
        <taxon>Bivalvia</taxon>
        <taxon>Autobranchia</taxon>
        <taxon>Pteriomorphia</taxon>
        <taxon>Pectinida</taxon>
        <taxon>Pectinoidea</taxon>
        <taxon>Pectinidae</taxon>
        <taxon>Mizuhopecten</taxon>
    </lineage>
</organism>
<keyword evidence="2" id="KW-0472">Membrane</keyword>
<sequence>MQTYIGYSKPRRKRHFTNLQVVLTVSMFDFDQLLLTSPLTAREDIMRAAQSLVDRYFTPSIAQTLTDVQPYQMYLPFMVWQSADSDLDLGLYYDQLRGDVDAGRVWITLGGTRYAVDNLYYQGSFYQICPRSCHQNLTQSVCNWLPNCGWSHQLAQCTTDALLPERHEMTVLVPCHILPYRTPLETDALIASFKHEVENVLFVYPNISSRNVHSFGIGQVYPSSLVFTVQRSMMSPPLLRMVEDLDKWIAAGGLMIDIGPNSTRVTAKALGNFTELEVALRYEAMNLTNTTNLTIRQLVAENLTRLIEDVFPLGVISVANFRLSQKYVRFDAEKTGDMSLREMEKLMQELWRLGGFGIVQGNVKHLPNEINFQEKFHSNCTLDCSTSLDAGHCNKLQMCVWFTEGNVSHCARDHKLPDRYQLDLFVPCMDLNAFSATEVNTIEQTLLQNFTTILGTPNSNVVTNVTITRTGVRVDLQASVQFPHLERYVTVLSNHTDYRTGFRFGVQPRFSIRNRLDYTNVHVKLTFYSIDFELLKIKYSYDDLTAKVVRSLNNVLLGVLVQSLEMVSIHREVVEFTVRKEGESNVHMEDEIKILTAIVEEGQFSLDIPFVRPVVASSIFVEGSFRQLCPDKYPVFTTTTVNVPVTISAANFTTSQPITTTLTWSRPSVILIYNHSEVQRSLLHSQMESYGVSACLVDIRQCPACMTRFSRNTCSFDDSNVTSLSTHAPIDTTPDHPSKLPMPDDGFHIGLVAATTMAVGGFFVLALLMWAAQSIHEAMKKENGNKPETENDPATISQAGRGIEELPEAD</sequence>
<evidence type="ECO:0000313" key="4">
    <source>
        <dbReference type="Proteomes" id="UP000242188"/>
    </source>
</evidence>
<keyword evidence="2" id="KW-0812">Transmembrane</keyword>
<evidence type="ECO:0000313" key="3">
    <source>
        <dbReference type="EMBL" id="OWF56231.1"/>
    </source>
</evidence>
<protein>
    <submittedName>
        <fullName evidence="3">Uncharacterized protein</fullName>
    </submittedName>
</protein>
<feature type="region of interest" description="Disordered" evidence="1">
    <location>
        <begin position="780"/>
        <end position="810"/>
    </location>
</feature>
<feature type="compositionally biased region" description="Basic and acidic residues" evidence="1">
    <location>
        <begin position="780"/>
        <end position="789"/>
    </location>
</feature>
<gene>
    <name evidence="3" type="ORF">KP79_PYT12005</name>
</gene>
<evidence type="ECO:0000256" key="2">
    <source>
        <dbReference type="SAM" id="Phobius"/>
    </source>
</evidence>
<accession>A0A210R5S0</accession>
<feature type="transmembrane region" description="Helical" evidence="2">
    <location>
        <begin position="747"/>
        <end position="771"/>
    </location>
</feature>
<keyword evidence="2" id="KW-1133">Transmembrane helix</keyword>
<evidence type="ECO:0000256" key="1">
    <source>
        <dbReference type="SAM" id="MobiDB-lite"/>
    </source>
</evidence>
<proteinExistence type="predicted"/>
<dbReference type="Proteomes" id="UP000242188">
    <property type="component" value="Unassembled WGS sequence"/>
</dbReference>
<dbReference type="STRING" id="6573.A0A210R5S0"/>
<name>A0A210R5S0_MIZYE</name>